<keyword evidence="3 4" id="KW-0560">Oxidoreductase</keyword>
<keyword evidence="1 4" id="KW-0285">Flavoprotein</keyword>
<dbReference type="EC" id="1.5.3.-" evidence="4"/>
<dbReference type="HAMAP" id="MF_00515">
    <property type="entry name" value="MTOX"/>
    <property type="match status" value="1"/>
</dbReference>
<comment type="subunit">
    <text evidence="4">Monomer.</text>
</comment>
<dbReference type="GO" id="GO:0050660">
    <property type="term" value="F:flavin adenine dinucleotide binding"/>
    <property type="evidence" value="ECO:0007669"/>
    <property type="project" value="InterPro"/>
</dbReference>
<evidence type="ECO:0000259" key="5">
    <source>
        <dbReference type="Pfam" id="PF01266"/>
    </source>
</evidence>
<dbReference type="GO" id="GO:0050131">
    <property type="term" value="F:N-methyl-L-amino-acid oxidase activity"/>
    <property type="evidence" value="ECO:0007669"/>
    <property type="project" value="InterPro"/>
</dbReference>
<evidence type="ECO:0000256" key="2">
    <source>
        <dbReference type="ARBA" id="ARBA00022827"/>
    </source>
</evidence>
<dbReference type="STRING" id="61647.LG71_19090"/>
<dbReference type="Proteomes" id="UP000036196">
    <property type="component" value="Unassembled WGS sequence"/>
</dbReference>
<comment type="cofactor">
    <cofactor evidence="4">
        <name>FAD</name>
        <dbReference type="ChEBI" id="CHEBI:57692"/>
    </cofactor>
    <text evidence="4">Binds 1 FAD per subunit.</text>
</comment>
<comment type="caution">
    <text evidence="6">The sequence shown here is derived from an EMBL/GenBank/DDBJ whole genome shotgun (WGS) entry which is preliminary data.</text>
</comment>
<sequence length="372" mass="39909">MTYDLIIIGSGSVGAAAGFYATRAGLSVLMIDAHLPPHAEGSHHGSTRLIRHAYGEGEKYVPLVLRAQALWEELAALSGEAIFERTGVVNLGPADSPFLANVEQSARQFNLELEKMTAAEVSARWPEIRVPEGGIGLFEPNSGVLKSELAVKAWIDLSREAGCAQLFNCPVSAVHHHAEGVTVDTADGSYSARRLLVSAGTWVTKLLPELPIAPVRKVFAWFQADGRYSQKNNFPAFTGELPDGDQYYGFPAEENELKIGKHNGGQPISSPEARKPFGSVATDGSEAFSFLRQVLPGIGGCLYGAACTYDNSPDEDFIIDTLPGHDDTLVITGLSGHGFKFASALGEIAAEFAQGKASAFDLSPFRLSRFQR</sequence>
<proteinExistence type="inferred from homology"/>
<dbReference type="SUPFAM" id="SSF54373">
    <property type="entry name" value="FAD-linked reductases, C-terminal domain"/>
    <property type="match status" value="1"/>
</dbReference>
<dbReference type="NCBIfam" id="NF008425">
    <property type="entry name" value="PRK11259.1"/>
    <property type="match status" value="1"/>
</dbReference>
<dbReference type="Pfam" id="PF01266">
    <property type="entry name" value="DAO"/>
    <property type="match status" value="1"/>
</dbReference>
<evidence type="ECO:0000313" key="6">
    <source>
        <dbReference type="EMBL" id="KMK15835.1"/>
    </source>
</evidence>
<evidence type="ECO:0000256" key="4">
    <source>
        <dbReference type="HAMAP-Rule" id="MF_00515"/>
    </source>
</evidence>
<feature type="modified residue" description="S-8alpha-FAD cysteine" evidence="4">
    <location>
        <position position="307"/>
    </location>
</feature>
<feature type="domain" description="FAD dependent oxidoreductase" evidence="5">
    <location>
        <begin position="4"/>
        <end position="351"/>
    </location>
</feature>
<keyword evidence="2 4" id="KW-0274">FAD</keyword>
<dbReference type="EMBL" id="LDZF01000003">
    <property type="protein sequence ID" value="KMK15835.1"/>
    <property type="molecule type" value="Genomic_DNA"/>
</dbReference>
<protein>
    <recommendedName>
        <fullName evidence="4">N-methyl-L-tryptophan oxidase</fullName>
        <shortName evidence="4">MTOX</shortName>
        <ecNumber evidence="4">1.5.3.-</ecNumber>
    </recommendedName>
</protein>
<comment type="function">
    <text evidence="4">Catalyzes the oxidative demethylation of N-methyl-L-tryptophan.</text>
</comment>
<name>A0A0J5PEZ4_PLUGE</name>
<dbReference type="Gene3D" id="3.30.9.10">
    <property type="entry name" value="D-Amino Acid Oxidase, subunit A, domain 2"/>
    <property type="match status" value="1"/>
</dbReference>
<reference evidence="6 7" key="1">
    <citation type="submission" date="2015-05" db="EMBL/GenBank/DDBJ databases">
        <title>Genome sequences of Pluralibacter gergoviae.</title>
        <authorList>
            <person name="Greninger A.L."/>
            <person name="Miller S."/>
        </authorList>
    </citation>
    <scope>NUCLEOTIDE SEQUENCE [LARGE SCALE GENOMIC DNA]</scope>
    <source>
        <strain evidence="6 7">JS81F13</strain>
    </source>
</reference>
<comment type="catalytic activity">
    <reaction evidence="4">
        <text>N(alpha)-methyl-L-tryptophan + O2 + H2O = L-tryptophan + formaldehyde + H2O2</text>
        <dbReference type="Rhea" id="RHEA:28006"/>
        <dbReference type="ChEBI" id="CHEBI:15377"/>
        <dbReference type="ChEBI" id="CHEBI:15379"/>
        <dbReference type="ChEBI" id="CHEBI:16240"/>
        <dbReference type="ChEBI" id="CHEBI:16842"/>
        <dbReference type="ChEBI" id="CHEBI:57283"/>
        <dbReference type="ChEBI" id="CHEBI:57912"/>
    </reaction>
</comment>
<dbReference type="InterPro" id="IPR023493">
    <property type="entry name" value="Me_Trp_Oxase_MTOX"/>
</dbReference>
<gene>
    <name evidence="4 6" type="primary">solA</name>
    <name evidence="6" type="ORF">ABW06_04295</name>
</gene>
<comment type="similarity">
    <text evidence="4">Belongs to the MSOX/MTOX family. MTOX subfamily.</text>
</comment>
<dbReference type="PANTHER" id="PTHR10961:SF7">
    <property type="entry name" value="FAD DEPENDENT OXIDOREDUCTASE DOMAIN-CONTAINING PROTEIN"/>
    <property type="match status" value="1"/>
</dbReference>
<dbReference type="PANTHER" id="PTHR10961">
    <property type="entry name" value="PEROXISOMAL SARCOSINE OXIDASE"/>
    <property type="match status" value="1"/>
</dbReference>
<dbReference type="eggNOG" id="COG0665">
    <property type="taxonomic scope" value="Bacteria"/>
</dbReference>
<dbReference type="SUPFAM" id="SSF51905">
    <property type="entry name" value="FAD/NAD(P)-binding domain"/>
    <property type="match status" value="1"/>
</dbReference>
<accession>A0A0J5PEZ4</accession>
<dbReference type="Gene3D" id="3.50.50.60">
    <property type="entry name" value="FAD/NAD(P)-binding domain"/>
    <property type="match status" value="1"/>
</dbReference>
<dbReference type="GO" id="GO:0005829">
    <property type="term" value="C:cytosol"/>
    <property type="evidence" value="ECO:0007669"/>
    <property type="project" value="TreeGrafter"/>
</dbReference>
<dbReference type="RefSeq" id="WP_048278272.1">
    <property type="nucleotide sequence ID" value="NZ_CACVCI010000001.1"/>
</dbReference>
<dbReference type="InterPro" id="IPR036188">
    <property type="entry name" value="FAD/NAD-bd_sf"/>
</dbReference>
<evidence type="ECO:0000313" key="7">
    <source>
        <dbReference type="Proteomes" id="UP000036196"/>
    </source>
</evidence>
<organism evidence="6 7">
    <name type="scientific">Pluralibacter gergoviae</name>
    <name type="common">Enterobacter gergoviae</name>
    <dbReference type="NCBI Taxonomy" id="61647"/>
    <lineage>
        <taxon>Bacteria</taxon>
        <taxon>Pseudomonadati</taxon>
        <taxon>Pseudomonadota</taxon>
        <taxon>Gammaproteobacteria</taxon>
        <taxon>Enterobacterales</taxon>
        <taxon>Enterobacteriaceae</taxon>
        <taxon>Pluralibacter</taxon>
    </lineage>
</organism>
<dbReference type="InterPro" id="IPR006076">
    <property type="entry name" value="FAD-dep_OxRdtase"/>
</dbReference>
<dbReference type="GO" id="GO:0008115">
    <property type="term" value="F:sarcosine oxidase activity"/>
    <property type="evidence" value="ECO:0007669"/>
    <property type="project" value="TreeGrafter"/>
</dbReference>
<dbReference type="AlphaFoldDB" id="A0A0J5PEZ4"/>
<keyword evidence="7" id="KW-1185">Reference proteome</keyword>
<evidence type="ECO:0000256" key="3">
    <source>
        <dbReference type="ARBA" id="ARBA00023002"/>
    </source>
</evidence>
<feature type="binding site" evidence="4">
    <location>
        <begin position="4"/>
        <end position="34"/>
    </location>
    <ligand>
        <name>FAD</name>
        <dbReference type="ChEBI" id="CHEBI:57692"/>
    </ligand>
</feature>
<evidence type="ECO:0000256" key="1">
    <source>
        <dbReference type="ARBA" id="ARBA00022630"/>
    </source>
</evidence>
<dbReference type="PATRIC" id="fig|61647.15.peg.3194"/>
<dbReference type="InterPro" id="IPR045170">
    <property type="entry name" value="MTOX"/>
</dbReference>